<organism evidence="1 2">
    <name type="scientific">Kocuria marina subsp. indica</name>
    <dbReference type="NCBI Taxonomy" id="1049583"/>
    <lineage>
        <taxon>Bacteria</taxon>
        <taxon>Bacillati</taxon>
        <taxon>Actinomycetota</taxon>
        <taxon>Actinomycetes</taxon>
        <taxon>Micrococcales</taxon>
        <taxon>Micrococcaceae</taxon>
        <taxon>Kocuria</taxon>
    </lineage>
</organism>
<evidence type="ECO:0000313" key="1">
    <source>
        <dbReference type="EMBL" id="NDO78247.1"/>
    </source>
</evidence>
<accession>A0A6N9R034</accession>
<protein>
    <submittedName>
        <fullName evidence="1">Uncharacterized protein</fullName>
    </submittedName>
</protein>
<dbReference type="RefSeq" id="WP_162229613.1">
    <property type="nucleotide sequence ID" value="NZ_WMHZ01000010.1"/>
</dbReference>
<comment type="caution">
    <text evidence="1">The sequence shown here is derived from an EMBL/GenBank/DDBJ whole genome shotgun (WGS) entry which is preliminary data.</text>
</comment>
<dbReference type="Proteomes" id="UP000471026">
    <property type="component" value="Unassembled WGS sequence"/>
</dbReference>
<reference evidence="1 2" key="1">
    <citation type="submission" date="2019-11" db="EMBL/GenBank/DDBJ databases">
        <title>Draft genome sequence of Kocuria indica DP-K7, a methyl red degrading Actinobacterium.</title>
        <authorList>
            <person name="Kumaran S."/>
            <person name="Tischler D."/>
            <person name="Ngo A.C.R."/>
            <person name="Schultes F."/>
        </authorList>
    </citation>
    <scope>NUCLEOTIDE SEQUENCE [LARGE SCALE GENOMIC DNA]</scope>
    <source>
        <strain evidence="1 2">DP-K7</strain>
    </source>
</reference>
<name>A0A6N9R034_9MICC</name>
<dbReference type="AlphaFoldDB" id="A0A6N9R034"/>
<sequence length="60" mass="6877">MLEIQRRGLTEGVAVLLDEGAATYWELEHLRLLWGATRGELIETLHNLDTQAAHDYEDEL</sequence>
<gene>
    <name evidence="1" type="ORF">GKZ75_08425</name>
</gene>
<dbReference type="EMBL" id="WMHZ01000010">
    <property type="protein sequence ID" value="NDO78247.1"/>
    <property type="molecule type" value="Genomic_DNA"/>
</dbReference>
<evidence type="ECO:0000313" key="2">
    <source>
        <dbReference type="Proteomes" id="UP000471026"/>
    </source>
</evidence>
<proteinExistence type="predicted"/>